<evidence type="ECO:0000313" key="7">
    <source>
        <dbReference type="Proteomes" id="UP000550508"/>
    </source>
</evidence>
<dbReference type="PANTHER" id="PTHR37326">
    <property type="entry name" value="BLL3975 PROTEIN"/>
    <property type="match status" value="1"/>
</dbReference>
<dbReference type="InterPro" id="IPR055438">
    <property type="entry name" value="AstE_AspA_cat"/>
</dbReference>
<evidence type="ECO:0000313" key="6">
    <source>
        <dbReference type="EMBL" id="NTS31056.1"/>
    </source>
</evidence>
<dbReference type="GO" id="GO:0016788">
    <property type="term" value="F:hydrolase activity, acting on ester bonds"/>
    <property type="evidence" value="ECO:0007669"/>
    <property type="project" value="InterPro"/>
</dbReference>
<dbReference type="Gene3D" id="3.40.630.10">
    <property type="entry name" value="Zn peptidases"/>
    <property type="match status" value="2"/>
</dbReference>
<dbReference type="PANTHER" id="PTHR37326:SF1">
    <property type="entry name" value="BLL3975 PROTEIN"/>
    <property type="match status" value="1"/>
</dbReference>
<dbReference type="Pfam" id="PF24827">
    <property type="entry name" value="AstE_AspA_cat"/>
    <property type="match status" value="1"/>
</dbReference>
<comment type="caution">
    <text evidence="6">The sequence shown here is derived from an EMBL/GenBank/DDBJ whole genome shotgun (WGS) entry which is preliminary data.</text>
</comment>
<keyword evidence="4" id="KW-0862">Zinc</keyword>
<dbReference type="SUPFAM" id="SSF53187">
    <property type="entry name" value="Zn-dependent exopeptidases"/>
    <property type="match status" value="1"/>
</dbReference>
<dbReference type="Proteomes" id="UP000550508">
    <property type="component" value="Unassembled WGS sequence"/>
</dbReference>
<reference evidence="6 7" key="1">
    <citation type="submission" date="2020-05" db="EMBL/GenBank/DDBJ databases">
        <authorList>
            <person name="Kim M.K."/>
        </authorList>
    </citation>
    <scope>NUCLEOTIDE SEQUENCE [LARGE SCALE GENOMIC DNA]</scope>
    <source>
        <strain evidence="6 7">BT25</strain>
    </source>
</reference>
<comment type="cofactor">
    <cofactor evidence="1">
        <name>Zn(2+)</name>
        <dbReference type="ChEBI" id="CHEBI:29105"/>
    </cofactor>
</comment>
<protein>
    <submittedName>
        <fullName evidence="6">Succinylglutamate desuccinylase/aspartoacylase family protein</fullName>
    </submittedName>
</protein>
<accession>A0A849VNQ5</accession>
<dbReference type="RefSeq" id="WP_027230670.1">
    <property type="nucleotide sequence ID" value="NZ_JABUMX010000001.1"/>
</dbReference>
<dbReference type="GO" id="GO:0046872">
    <property type="term" value="F:metal ion binding"/>
    <property type="evidence" value="ECO:0007669"/>
    <property type="project" value="UniProtKB-KW"/>
</dbReference>
<evidence type="ECO:0000256" key="3">
    <source>
        <dbReference type="ARBA" id="ARBA00022801"/>
    </source>
</evidence>
<dbReference type="InterPro" id="IPR053138">
    <property type="entry name" value="N-alpha-Ac-DABA_deacetylase"/>
</dbReference>
<organism evidence="6 7">
    <name type="scientific">Phyllobacterium pellucidum</name>
    <dbReference type="NCBI Taxonomy" id="2740464"/>
    <lineage>
        <taxon>Bacteria</taxon>
        <taxon>Pseudomonadati</taxon>
        <taxon>Pseudomonadota</taxon>
        <taxon>Alphaproteobacteria</taxon>
        <taxon>Hyphomicrobiales</taxon>
        <taxon>Phyllobacteriaceae</taxon>
        <taxon>Phyllobacterium</taxon>
    </lineage>
</organism>
<feature type="domain" description="Succinylglutamate desuccinylase/Aspartoacylase catalytic" evidence="5">
    <location>
        <begin position="33"/>
        <end position="241"/>
    </location>
</feature>
<gene>
    <name evidence="6" type="ORF">HQ945_07295</name>
</gene>
<sequence length="352" mass="38356">MKTETITLAGDVPGNSIELRVLRFEGKDDKAVTAYLQSSLHGSELPGQAALHFLIPMLEKAEREGRLAGNITVVPQANPIASAQWLAHEHLGRFDYFSSVNFNRSFPLLEGFDTSGLPGVDAPKSLAERLKAQLLRLALPHEIVLDLHCDDESESYVYIHQAFLPEMYDLASALGSTAILSWSSTADAAFEEACAHPVIQLSKEERNVNRRAVTTVEFRGIADVGVETGRSDALGLYRFLVHRGVITDAAVKLDIDFKGPVTPLENVEMIRAPQGGMILFHVEIGAEVKEGDKLVTVVTIPGDAGGDIVLTAPQAGRILTRRSHRYTRRGDDLLKLLGSKRSETARPGSLEA</sequence>
<dbReference type="EMBL" id="JABUMX010000001">
    <property type="protein sequence ID" value="NTS31056.1"/>
    <property type="molecule type" value="Genomic_DNA"/>
</dbReference>
<keyword evidence="3" id="KW-0378">Hydrolase</keyword>
<dbReference type="AlphaFoldDB" id="A0A849VNQ5"/>
<evidence type="ECO:0000256" key="1">
    <source>
        <dbReference type="ARBA" id="ARBA00001947"/>
    </source>
</evidence>
<proteinExistence type="predicted"/>
<evidence type="ECO:0000256" key="2">
    <source>
        <dbReference type="ARBA" id="ARBA00022723"/>
    </source>
</evidence>
<evidence type="ECO:0000259" key="5">
    <source>
        <dbReference type="Pfam" id="PF24827"/>
    </source>
</evidence>
<evidence type="ECO:0000256" key="4">
    <source>
        <dbReference type="ARBA" id="ARBA00022833"/>
    </source>
</evidence>
<keyword evidence="2" id="KW-0479">Metal-binding</keyword>
<keyword evidence="7" id="KW-1185">Reference proteome</keyword>
<name>A0A849VNQ5_9HYPH</name>